<sequence length="45" mass="5492">MDRVLIFKRLHYLLALNFKVLRLSTWGYELKVINGMFFYKMIVPI</sequence>
<protein>
    <submittedName>
        <fullName evidence="1">Uncharacterized protein</fullName>
    </submittedName>
</protein>
<dbReference type="AlphaFoldDB" id="A0A290RZU2"/>
<gene>
    <name evidence="1" type="ORF">PARC_a0867</name>
</gene>
<reference evidence="1 2" key="1">
    <citation type="journal article" date="2012" name="J. Bacteriol.">
        <title>Genome sequences of type strains of seven species of the marine bacterium Pseudoalteromonas.</title>
        <authorList>
            <person name="Xie B.B."/>
            <person name="Shu Y.L."/>
            <person name="Qin Q.L."/>
            <person name="Rong J.C."/>
            <person name="Zhang X.Y."/>
            <person name="Chen X.L."/>
            <person name="Shi M."/>
            <person name="He H.L."/>
            <person name="Zhou B.C."/>
            <person name="Zhang Y.Z."/>
        </authorList>
    </citation>
    <scope>NUCLEOTIDE SEQUENCE [LARGE SCALE GENOMIC DNA]</scope>
    <source>
        <strain evidence="1 2">A 37-1-2</strain>
    </source>
</reference>
<dbReference type="KEGG" id="part:PARC_a0867"/>
<dbReference type="EMBL" id="CP011025">
    <property type="protein sequence ID" value="ATC85554.1"/>
    <property type="molecule type" value="Genomic_DNA"/>
</dbReference>
<evidence type="ECO:0000313" key="2">
    <source>
        <dbReference type="Proteomes" id="UP000016505"/>
    </source>
</evidence>
<evidence type="ECO:0000313" key="1">
    <source>
        <dbReference type="EMBL" id="ATC85554.1"/>
    </source>
</evidence>
<organism evidence="1 2">
    <name type="scientific">Pseudoalteromonas arctica A 37-1-2</name>
    <dbReference type="NCBI Taxonomy" id="1117313"/>
    <lineage>
        <taxon>Bacteria</taxon>
        <taxon>Pseudomonadati</taxon>
        <taxon>Pseudomonadota</taxon>
        <taxon>Gammaproteobacteria</taxon>
        <taxon>Alteromonadales</taxon>
        <taxon>Pseudoalteromonadaceae</taxon>
        <taxon>Pseudoalteromonas</taxon>
    </lineage>
</organism>
<dbReference type="Proteomes" id="UP000016505">
    <property type="component" value="Chromosome I"/>
</dbReference>
<name>A0A290RZU2_9GAMM</name>
<accession>A0A290RZU2</accession>
<proteinExistence type="predicted"/>